<name>A0AB34FJZ4_9HYPO</name>
<dbReference type="Pfam" id="PF24883">
    <property type="entry name" value="NPHP3_N"/>
    <property type="match status" value="1"/>
</dbReference>
<dbReference type="InterPro" id="IPR056884">
    <property type="entry name" value="NPHP3-like_N"/>
</dbReference>
<sequence>MQSFRASHERNATTDLREDQGVPETSSGKLRWGRATYAGALCFNVAAFLLPALYGTLSKFWIARIDSSMVATSESCVHYIMTLAEVINEGLPRAAWSTIAARPAGAARLSLAYTLLLSQMVLGFILALILVSSSRSFSDAFIPEPVRGRSIAYVRISSFSAFSSAVEAAIAAASRAPDQPDVPLVLSSAKFAINIILDLLLISTFHVGTREPTVEMQAGIHLTCNMVSALLSVLYFLLTNASSLKNAGITSESTMPGPFSPSQNAKMAPVDGDARVVRPENFVRDVKADGQSKIRVGNNYTEVYNYHEPNRNRCLAAVRLSDPRDDKARIEEMKGGLLKDSYRWILENGDFQQWRDDEQSRLLWIKGDPGKGKTMLLGGIIDELKEQTASLVSYFFCQGADSRINNATAVLRGLIYLVLDQQPSLTTHLQKRYDQAGRRIFEDANAWWALSDIFTSILEDPTLKSTFLIIDALDECVKDLTHILKFIVDKSSQCPHVKWIVSSRISIDAIRQPEPNPLASIAYSCIHWVDHLHDVDSHKTSRYIDELRDDGIVHEFLQREYLHWLEALSLLRSMPEGVIAMTRLQVLLERFDESCLLELVRDARRFILSYGWAIGNAPVQGYASGLTFCPTRSLTRRLFQREVPNWIAVKAAVAENWDACLVTLEGHGDSVNTVAFSSDGLRLASTSDDGTVKIWDATTGHCRETFRGYGDEVHSVAFSSNGLRLASTSDDGTVKIWDATTCHCQARFQGHGDEVYSVAFSAGGTRLATASADLTVKIWDATTGQCQETFRGHSRWVRSVTFSPDGMRLASASGDGTIRIWDTITNDCQAMLQGHDDEVHSVAFSPDGMRLASASGDRTIKIWDATTGDCRATLRGHDDKVASVTFSSDGMRLASASDDGTIKIWDTMTGDCRATLRGHSDVVHSVTFSPDGTTLASASGDGTARIWDATTADSPEGRRGQVRSTTIPVRSLVLAWALRYRPQATADCSRATLRGDNDEVNSAVFSPDGMTLASASDDQTVKIWDTTTGHCRATLQGHHRRVLSVAFAPDGLRAASVSGDGTVKNQPLGIHGSSATSKVRMLWLPVGDEQLPYVVQMRAFNRASHMMDHVEKVHLRHEPSRTRFLCRHPQCKHLGDFLTSLDHFKNHVQTVHGVKLRK</sequence>
<dbReference type="PANTHER" id="PTHR19848:SF8">
    <property type="entry name" value="F-BOX AND WD REPEAT DOMAIN CONTAINING 7"/>
    <property type="match status" value="1"/>
</dbReference>
<feature type="repeat" description="WD" evidence="3">
    <location>
        <begin position="993"/>
        <end position="1034"/>
    </location>
</feature>
<evidence type="ECO:0000256" key="1">
    <source>
        <dbReference type="ARBA" id="ARBA00022574"/>
    </source>
</evidence>
<protein>
    <submittedName>
        <fullName evidence="7">Vegetative incompatibility protein HET-E-1</fullName>
    </submittedName>
</protein>
<feature type="repeat" description="WD" evidence="3">
    <location>
        <begin position="916"/>
        <end position="957"/>
    </location>
</feature>
<accession>A0AB34FJZ4</accession>
<dbReference type="InterPro" id="IPR027417">
    <property type="entry name" value="P-loop_NTPase"/>
</dbReference>
<feature type="transmembrane region" description="Helical" evidence="5">
    <location>
        <begin position="111"/>
        <end position="131"/>
    </location>
</feature>
<dbReference type="SMART" id="SM00320">
    <property type="entry name" value="WD40"/>
    <property type="match status" value="9"/>
</dbReference>
<dbReference type="EMBL" id="JAQHRD010000007">
    <property type="protein sequence ID" value="KAJ6439024.1"/>
    <property type="molecule type" value="Genomic_DNA"/>
</dbReference>
<gene>
    <name evidence="7" type="ORF">O9K51_08428</name>
</gene>
<comment type="caution">
    <text evidence="7">The sequence shown here is derived from an EMBL/GenBank/DDBJ whole genome shotgun (WGS) entry which is preliminary data.</text>
</comment>
<dbReference type="InterPro" id="IPR019775">
    <property type="entry name" value="WD40_repeat_CS"/>
</dbReference>
<dbReference type="SUPFAM" id="SSF50978">
    <property type="entry name" value="WD40 repeat-like"/>
    <property type="match status" value="2"/>
</dbReference>
<evidence type="ECO:0000259" key="6">
    <source>
        <dbReference type="PROSITE" id="PS50837"/>
    </source>
</evidence>
<dbReference type="PROSITE" id="PS50837">
    <property type="entry name" value="NACHT"/>
    <property type="match status" value="1"/>
</dbReference>
<organism evidence="7 8">
    <name type="scientific">Purpureocillium lavendulum</name>
    <dbReference type="NCBI Taxonomy" id="1247861"/>
    <lineage>
        <taxon>Eukaryota</taxon>
        <taxon>Fungi</taxon>
        <taxon>Dikarya</taxon>
        <taxon>Ascomycota</taxon>
        <taxon>Pezizomycotina</taxon>
        <taxon>Sordariomycetes</taxon>
        <taxon>Hypocreomycetidae</taxon>
        <taxon>Hypocreales</taxon>
        <taxon>Ophiocordycipitaceae</taxon>
        <taxon>Purpureocillium</taxon>
    </lineage>
</organism>
<dbReference type="InterPro" id="IPR036322">
    <property type="entry name" value="WD40_repeat_dom_sf"/>
</dbReference>
<dbReference type="Gene3D" id="3.40.50.300">
    <property type="entry name" value="P-loop containing nucleotide triphosphate hydrolases"/>
    <property type="match status" value="1"/>
</dbReference>
<evidence type="ECO:0000256" key="3">
    <source>
        <dbReference type="PROSITE-ProRule" id="PRU00221"/>
    </source>
</evidence>
<dbReference type="PROSITE" id="PS00678">
    <property type="entry name" value="WD_REPEATS_1"/>
    <property type="match status" value="6"/>
</dbReference>
<feature type="repeat" description="WD" evidence="3">
    <location>
        <begin position="748"/>
        <end position="789"/>
    </location>
</feature>
<dbReference type="AlphaFoldDB" id="A0AB34FJZ4"/>
<dbReference type="Proteomes" id="UP001163105">
    <property type="component" value="Unassembled WGS sequence"/>
</dbReference>
<dbReference type="PANTHER" id="PTHR19848">
    <property type="entry name" value="WD40 REPEAT PROTEIN"/>
    <property type="match status" value="1"/>
</dbReference>
<dbReference type="FunFam" id="3.40.50.300:FF:001638">
    <property type="entry name" value="NACHT and WD40 domain protein"/>
    <property type="match status" value="1"/>
</dbReference>
<feature type="region of interest" description="Disordered" evidence="4">
    <location>
        <begin position="1"/>
        <end position="28"/>
    </location>
</feature>
<evidence type="ECO:0000313" key="8">
    <source>
        <dbReference type="Proteomes" id="UP001163105"/>
    </source>
</evidence>
<dbReference type="PROSITE" id="PS50294">
    <property type="entry name" value="WD_REPEATS_REGION"/>
    <property type="match status" value="8"/>
</dbReference>
<reference evidence="7" key="1">
    <citation type="submission" date="2023-01" db="EMBL/GenBank/DDBJ databases">
        <title>The growth and conidiation of Purpureocillium lavendulum are regulated by nitrogen source and histone H3K14 acetylation.</title>
        <authorList>
            <person name="Tang P."/>
            <person name="Han J."/>
            <person name="Zhang C."/>
            <person name="Tang P."/>
            <person name="Qi F."/>
            <person name="Zhang K."/>
            <person name="Liang L."/>
        </authorList>
    </citation>
    <scope>NUCLEOTIDE SEQUENCE</scope>
    <source>
        <strain evidence="7">YMF1.00683</strain>
    </source>
</reference>
<keyword evidence="5" id="KW-0812">Transmembrane</keyword>
<feature type="repeat" description="WD" evidence="3">
    <location>
        <begin position="790"/>
        <end position="831"/>
    </location>
</feature>
<feature type="repeat" description="WD" evidence="3">
    <location>
        <begin position="874"/>
        <end position="915"/>
    </location>
</feature>
<keyword evidence="1 3" id="KW-0853">WD repeat</keyword>
<keyword evidence="5" id="KW-0472">Membrane</keyword>
<feature type="transmembrane region" description="Helical" evidence="5">
    <location>
        <begin position="35"/>
        <end position="54"/>
    </location>
</feature>
<evidence type="ECO:0000313" key="7">
    <source>
        <dbReference type="EMBL" id="KAJ6439024.1"/>
    </source>
</evidence>
<dbReference type="PRINTS" id="PR00320">
    <property type="entry name" value="GPROTEINBRPT"/>
</dbReference>
<dbReference type="Gene3D" id="2.130.10.10">
    <property type="entry name" value="YVTN repeat-like/Quinoprotein amine dehydrogenase"/>
    <property type="match status" value="5"/>
</dbReference>
<feature type="repeat" description="WD" evidence="3">
    <location>
        <begin position="706"/>
        <end position="741"/>
    </location>
</feature>
<dbReference type="InterPro" id="IPR015943">
    <property type="entry name" value="WD40/YVTN_repeat-like_dom_sf"/>
</dbReference>
<keyword evidence="2" id="KW-0677">Repeat</keyword>
<feature type="compositionally biased region" description="Basic and acidic residues" evidence="4">
    <location>
        <begin position="1"/>
        <end position="20"/>
    </location>
</feature>
<feature type="domain" description="NACHT" evidence="6">
    <location>
        <begin position="361"/>
        <end position="504"/>
    </location>
</feature>
<dbReference type="PROSITE" id="PS50082">
    <property type="entry name" value="WD_REPEATS_2"/>
    <property type="match status" value="9"/>
</dbReference>
<proteinExistence type="predicted"/>
<feature type="repeat" description="WD" evidence="3">
    <location>
        <begin position="664"/>
        <end position="705"/>
    </location>
</feature>
<feature type="repeat" description="WD" evidence="3">
    <location>
        <begin position="1035"/>
        <end position="1064"/>
    </location>
</feature>
<dbReference type="SUPFAM" id="SSF52540">
    <property type="entry name" value="P-loop containing nucleoside triphosphate hydrolases"/>
    <property type="match status" value="1"/>
</dbReference>
<dbReference type="CDD" id="cd00200">
    <property type="entry name" value="WD40"/>
    <property type="match status" value="1"/>
</dbReference>
<dbReference type="InterPro" id="IPR007111">
    <property type="entry name" value="NACHT_NTPase"/>
</dbReference>
<dbReference type="Pfam" id="PF00400">
    <property type="entry name" value="WD40"/>
    <property type="match status" value="9"/>
</dbReference>
<evidence type="ECO:0000256" key="2">
    <source>
        <dbReference type="ARBA" id="ARBA00022737"/>
    </source>
</evidence>
<dbReference type="InterPro" id="IPR020472">
    <property type="entry name" value="WD40_PAC1"/>
</dbReference>
<evidence type="ECO:0000256" key="4">
    <source>
        <dbReference type="SAM" id="MobiDB-lite"/>
    </source>
</evidence>
<dbReference type="InterPro" id="IPR001680">
    <property type="entry name" value="WD40_rpt"/>
</dbReference>
<keyword evidence="8" id="KW-1185">Reference proteome</keyword>
<feature type="repeat" description="WD" evidence="3">
    <location>
        <begin position="832"/>
        <end position="873"/>
    </location>
</feature>
<keyword evidence="5" id="KW-1133">Transmembrane helix</keyword>
<evidence type="ECO:0000256" key="5">
    <source>
        <dbReference type="SAM" id="Phobius"/>
    </source>
</evidence>